<reference evidence="1" key="2">
    <citation type="submission" date="2014-07" db="EMBL/GenBank/DDBJ databases">
        <authorList>
            <person name="Hull J."/>
        </authorList>
    </citation>
    <scope>NUCLEOTIDE SEQUENCE</scope>
</reference>
<organism evidence="1">
    <name type="scientific">Lygus hesperus</name>
    <name type="common">Western plant bug</name>
    <dbReference type="NCBI Taxonomy" id="30085"/>
    <lineage>
        <taxon>Eukaryota</taxon>
        <taxon>Metazoa</taxon>
        <taxon>Ecdysozoa</taxon>
        <taxon>Arthropoda</taxon>
        <taxon>Hexapoda</taxon>
        <taxon>Insecta</taxon>
        <taxon>Pterygota</taxon>
        <taxon>Neoptera</taxon>
        <taxon>Paraneoptera</taxon>
        <taxon>Hemiptera</taxon>
        <taxon>Heteroptera</taxon>
        <taxon>Panheteroptera</taxon>
        <taxon>Cimicomorpha</taxon>
        <taxon>Miridae</taxon>
        <taxon>Mirini</taxon>
        <taxon>Lygus</taxon>
    </lineage>
</organism>
<evidence type="ECO:0000313" key="1">
    <source>
        <dbReference type="EMBL" id="JAG18618.1"/>
    </source>
</evidence>
<name>A0A0A9XIM2_LYGHE</name>
<protein>
    <submittedName>
        <fullName evidence="1">Retrovirus-related Gag polyprotein from transposon HMS-Beagle</fullName>
    </submittedName>
</protein>
<dbReference type="EMBL" id="GBHO01024986">
    <property type="protein sequence ID" value="JAG18618.1"/>
    <property type="molecule type" value="Transcribed_RNA"/>
</dbReference>
<proteinExistence type="predicted"/>
<dbReference type="AlphaFoldDB" id="A0A0A9XIM2"/>
<accession>A0A0A9XIM2</accession>
<feature type="non-terminal residue" evidence="1">
    <location>
        <position position="181"/>
    </location>
</feature>
<reference evidence="1" key="1">
    <citation type="journal article" date="2014" name="PLoS ONE">
        <title>Transcriptome-Based Identification of ABC Transporters in the Western Tarnished Plant Bug Lygus hesperus.</title>
        <authorList>
            <person name="Hull J.J."/>
            <person name="Chaney K."/>
            <person name="Geib S.M."/>
            <person name="Fabrick J.A."/>
            <person name="Brent C.S."/>
            <person name="Walsh D."/>
            <person name="Lavine L.C."/>
        </authorList>
    </citation>
    <scope>NUCLEOTIDE SEQUENCE</scope>
</reference>
<gene>
    <name evidence="1" type="primary">gag_45</name>
    <name evidence="1" type="ORF">CM83_32336</name>
</gene>
<sequence length="181" mass="20479">MEEQVQTQQAQIQAQAQLIGQLQAALQAINISQQNAQPAQAEGRKKFTKDHQSLIPTFDGKPEGLHHFLEVTQRLCESFVTGDPADFQDFMVLEAIKSKILPPAAKFVFSSNINTYDKIKTALLNAYADKRDIFTLNIELTALKQGENENPFKFHERILNHLTLITAYIENYEVDEADSMI</sequence>